<reference evidence="1" key="1">
    <citation type="journal article" date="2021" name="Proc. Natl. Acad. Sci. U.S.A.">
        <title>A Catalog of Tens of Thousands of Viruses from Human Metagenomes Reveals Hidden Associations with Chronic Diseases.</title>
        <authorList>
            <person name="Tisza M.J."/>
            <person name="Buck C.B."/>
        </authorList>
    </citation>
    <scope>NUCLEOTIDE SEQUENCE</scope>
    <source>
        <strain evidence="1">Ct96x5</strain>
    </source>
</reference>
<accession>A0A8S5PSU3</accession>
<protein>
    <submittedName>
        <fullName evidence="1">Scarabaecin peptide, antimicrobial peptide, beetle</fullName>
    </submittedName>
</protein>
<sequence length="37" mass="4618">MMIDAGKIWNGFTNDIMVWYHDNERFNYESFYCEVMF</sequence>
<proteinExistence type="predicted"/>
<name>A0A8S5PSU3_9CAUD</name>
<evidence type="ECO:0000313" key="1">
    <source>
        <dbReference type="EMBL" id="DAE09581.1"/>
    </source>
</evidence>
<dbReference type="EMBL" id="BK015488">
    <property type="protein sequence ID" value="DAE09581.1"/>
    <property type="molecule type" value="Genomic_DNA"/>
</dbReference>
<organism evidence="1">
    <name type="scientific">Siphoviridae sp. ct96x5</name>
    <dbReference type="NCBI Taxonomy" id="2825367"/>
    <lineage>
        <taxon>Viruses</taxon>
        <taxon>Duplodnaviria</taxon>
        <taxon>Heunggongvirae</taxon>
        <taxon>Uroviricota</taxon>
        <taxon>Caudoviricetes</taxon>
    </lineage>
</organism>